<dbReference type="EMBL" id="JAGPNL010000007">
    <property type="protein sequence ID" value="MBQ0829322.1"/>
    <property type="molecule type" value="Genomic_DNA"/>
</dbReference>
<name>A0A940XLK1_9ACTN</name>
<keyword evidence="1" id="KW-0472">Membrane</keyword>
<feature type="transmembrane region" description="Helical" evidence="1">
    <location>
        <begin position="20"/>
        <end position="39"/>
    </location>
</feature>
<dbReference type="AlphaFoldDB" id="A0A940XLK1"/>
<keyword evidence="1" id="KW-0812">Transmembrane</keyword>
<organism evidence="2 3">
    <name type="scientific">Streptomyces tagetis</name>
    <dbReference type="NCBI Taxonomy" id="2820809"/>
    <lineage>
        <taxon>Bacteria</taxon>
        <taxon>Bacillati</taxon>
        <taxon>Actinomycetota</taxon>
        <taxon>Actinomycetes</taxon>
        <taxon>Kitasatosporales</taxon>
        <taxon>Streptomycetaceae</taxon>
        <taxon>Streptomyces</taxon>
    </lineage>
</organism>
<reference evidence="2" key="1">
    <citation type="submission" date="2021-04" db="EMBL/GenBank/DDBJ databases">
        <title>Genome seq and assembly of Streptomyces sp. RG38.</title>
        <authorList>
            <person name="Chhetri G."/>
        </authorList>
    </citation>
    <scope>NUCLEOTIDE SEQUENCE</scope>
    <source>
        <strain evidence="2">RG38</strain>
    </source>
</reference>
<feature type="transmembrane region" description="Helical" evidence="1">
    <location>
        <begin position="81"/>
        <end position="103"/>
    </location>
</feature>
<keyword evidence="3" id="KW-1185">Reference proteome</keyword>
<keyword evidence="1" id="KW-1133">Transmembrane helix</keyword>
<dbReference type="RefSeq" id="WP_210874947.1">
    <property type="nucleotide sequence ID" value="NZ_JAGPNL010000007.1"/>
</dbReference>
<evidence type="ECO:0000256" key="1">
    <source>
        <dbReference type="SAM" id="Phobius"/>
    </source>
</evidence>
<sequence>MTASATSSEAPHRPTMLRGVSLASLGVFLVCWALCWVNAHVVNDDLPNTCGHVRRQSFPPETACVSPDGTLTGANAGWIEALFFAALVVFVLVTSMMLALAAIRRK</sequence>
<dbReference type="Proteomes" id="UP000677875">
    <property type="component" value="Unassembled WGS sequence"/>
</dbReference>
<protein>
    <submittedName>
        <fullName evidence="2">Uncharacterized protein</fullName>
    </submittedName>
</protein>
<comment type="caution">
    <text evidence="2">The sequence shown here is derived from an EMBL/GenBank/DDBJ whole genome shotgun (WGS) entry which is preliminary data.</text>
</comment>
<evidence type="ECO:0000313" key="3">
    <source>
        <dbReference type="Proteomes" id="UP000677875"/>
    </source>
</evidence>
<gene>
    <name evidence="2" type="ORF">J5Y05_22925</name>
</gene>
<accession>A0A940XLK1</accession>
<proteinExistence type="predicted"/>
<evidence type="ECO:0000313" key="2">
    <source>
        <dbReference type="EMBL" id="MBQ0829322.1"/>
    </source>
</evidence>